<dbReference type="InterPro" id="IPR037152">
    <property type="entry name" value="L-asparaginase_N_sf"/>
</dbReference>
<organism evidence="4 5">
    <name type="scientific">Candidatus Ornithospirochaeta avicola</name>
    <dbReference type="NCBI Taxonomy" id="2840896"/>
    <lineage>
        <taxon>Bacteria</taxon>
        <taxon>Pseudomonadati</taxon>
        <taxon>Spirochaetota</taxon>
        <taxon>Spirochaetia</taxon>
        <taxon>Spirochaetales</taxon>
        <taxon>Spirochaetaceae</taxon>
        <taxon>Spirochaetaceae incertae sedis</taxon>
        <taxon>Candidatus Ornithospirochaeta</taxon>
    </lineage>
</organism>
<dbReference type="PROSITE" id="PS51732">
    <property type="entry name" value="ASN_GLN_ASE_3"/>
    <property type="match status" value="1"/>
</dbReference>
<dbReference type="PRINTS" id="PR00139">
    <property type="entry name" value="ASNGLNASE"/>
</dbReference>
<comment type="caution">
    <text evidence="4">The sequence shown here is derived from an EMBL/GenBank/DDBJ whole genome shotgun (WGS) entry which is preliminary data.</text>
</comment>
<dbReference type="Proteomes" id="UP000823936">
    <property type="component" value="Unassembled WGS sequence"/>
</dbReference>
<reference evidence="4" key="2">
    <citation type="submission" date="2021-04" db="EMBL/GenBank/DDBJ databases">
        <authorList>
            <person name="Gilroy R."/>
        </authorList>
    </citation>
    <scope>NUCLEOTIDE SEQUENCE</scope>
    <source>
        <strain evidence="4">Gambia11-129</strain>
    </source>
</reference>
<sequence>MADLRIITTGGTFDKLYDAIKGDLTFRESQLPRILINSRLGIECRLEGPLAKDSLYMSDEDRKNILRYVEASVEKRIVVIHGTDTMCETAKVVAAGDIKDKTVVFTGAMIPYSLENSDAEFNLGFAVSSALLLKSGVYIAMNGRIFDYDNVRKNREKGIFEEIM</sequence>
<proteinExistence type="predicted"/>
<dbReference type="PANTHER" id="PTHR11707">
    <property type="entry name" value="L-ASPARAGINASE"/>
    <property type="match status" value="1"/>
</dbReference>
<dbReference type="EMBL" id="DXHU01000019">
    <property type="protein sequence ID" value="HIV99113.1"/>
    <property type="molecule type" value="Genomic_DNA"/>
</dbReference>
<dbReference type="Pfam" id="PF00710">
    <property type="entry name" value="Asparaginase"/>
    <property type="match status" value="1"/>
</dbReference>
<name>A0A9D1PUQ8_9SPIO</name>
<dbReference type="InterPro" id="IPR006034">
    <property type="entry name" value="Asparaginase/glutaminase-like"/>
</dbReference>
<dbReference type="PIRSF" id="PIRSF001220">
    <property type="entry name" value="L-ASNase_gatD"/>
    <property type="match status" value="1"/>
</dbReference>
<dbReference type="AlphaFoldDB" id="A0A9D1PUQ8"/>
<gene>
    <name evidence="4" type="ORF">IAB12_04995</name>
</gene>
<accession>A0A9D1PUQ8</accession>
<dbReference type="InterPro" id="IPR036152">
    <property type="entry name" value="Asp/glu_Ase-like_sf"/>
</dbReference>
<feature type="domain" description="L-asparaginase N-terminal" evidence="3">
    <location>
        <begin position="5"/>
        <end position="155"/>
    </location>
</feature>
<evidence type="ECO:0000256" key="1">
    <source>
        <dbReference type="PIRSR" id="PIRSR001220-1"/>
    </source>
</evidence>
<dbReference type="PIRSF" id="PIRSF500176">
    <property type="entry name" value="L_ASNase"/>
    <property type="match status" value="1"/>
</dbReference>
<evidence type="ECO:0000259" key="3">
    <source>
        <dbReference type="Pfam" id="PF00710"/>
    </source>
</evidence>
<evidence type="ECO:0000313" key="5">
    <source>
        <dbReference type="Proteomes" id="UP000823936"/>
    </source>
</evidence>
<protein>
    <submittedName>
        <fullName evidence="4">Asparaginase</fullName>
    </submittedName>
</protein>
<dbReference type="InterPro" id="IPR027474">
    <property type="entry name" value="L-asparaginase_N"/>
</dbReference>
<feature type="binding site" evidence="2">
    <location>
        <position position="54"/>
    </location>
    <ligand>
        <name>substrate</name>
    </ligand>
</feature>
<dbReference type="GO" id="GO:0004067">
    <property type="term" value="F:asparaginase activity"/>
    <property type="evidence" value="ECO:0007669"/>
    <property type="project" value="UniProtKB-UniRule"/>
</dbReference>
<dbReference type="Gene3D" id="3.40.50.1170">
    <property type="entry name" value="L-asparaginase, N-terminal domain"/>
    <property type="match status" value="1"/>
</dbReference>
<evidence type="ECO:0000256" key="2">
    <source>
        <dbReference type="PIRSR" id="PIRSR001220-2"/>
    </source>
</evidence>
<feature type="active site" description="O-isoaspartyl threonine intermediate" evidence="1">
    <location>
        <position position="12"/>
    </location>
</feature>
<reference evidence="4" key="1">
    <citation type="journal article" date="2021" name="PeerJ">
        <title>Extensive microbial diversity within the chicken gut microbiome revealed by metagenomics and culture.</title>
        <authorList>
            <person name="Gilroy R."/>
            <person name="Ravi A."/>
            <person name="Getino M."/>
            <person name="Pursley I."/>
            <person name="Horton D.L."/>
            <person name="Alikhan N.F."/>
            <person name="Baker D."/>
            <person name="Gharbi K."/>
            <person name="Hall N."/>
            <person name="Watson M."/>
            <person name="Adriaenssens E.M."/>
            <person name="Foster-Nyarko E."/>
            <person name="Jarju S."/>
            <person name="Secka A."/>
            <person name="Antonio M."/>
            <person name="Oren A."/>
            <person name="Chaudhuri R.R."/>
            <person name="La Ragione R."/>
            <person name="Hildebrand F."/>
            <person name="Pallen M.J."/>
        </authorList>
    </citation>
    <scope>NUCLEOTIDE SEQUENCE</scope>
    <source>
        <strain evidence="4">Gambia11-129</strain>
    </source>
</reference>
<dbReference type="PANTHER" id="PTHR11707:SF28">
    <property type="entry name" value="60 KDA LYSOPHOSPHOLIPASE"/>
    <property type="match status" value="1"/>
</dbReference>
<evidence type="ECO:0000313" key="4">
    <source>
        <dbReference type="EMBL" id="HIV99113.1"/>
    </source>
</evidence>
<feature type="binding site" evidence="2">
    <location>
        <begin position="83"/>
        <end position="84"/>
    </location>
    <ligand>
        <name>substrate</name>
    </ligand>
</feature>
<dbReference type="SUPFAM" id="SSF53774">
    <property type="entry name" value="Glutaminase/Asparaginase"/>
    <property type="match status" value="1"/>
</dbReference>